<dbReference type="AlphaFoldDB" id="A0A1H2DP89"/>
<accession>A0A1H2DP89</accession>
<evidence type="ECO:0000313" key="2">
    <source>
        <dbReference type="Proteomes" id="UP000182882"/>
    </source>
</evidence>
<gene>
    <name evidence="1" type="ORF">SAMN05216406_10278</name>
</gene>
<reference evidence="2" key="1">
    <citation type="submission" date="2016-10" db="EMBL/GenBank/DDBJ databases">
        <authorList>
            <person name="Varghese N."/>
            <person name="Submissions S."/>
        </authorList>
    </citation>
    <scope>NUCLEOTIDE SEQUENCE [LARGE SCALE GENOMIC DNA]</scope>
    <source>
        <strain evidence="2">Nm10</strain>
    </source>
</reference>
<dbReference type="KEGG" id="nur:ATY38_00470"/>
<organism evidence="1 2">
    <name type="scientific">Nitrosomonas ureae</name>
    <dbReference type="NCBI Taxonomy" id="44577"/>
    <lineage>
        <taxon>Bacteria</taxon>
        <taxon>Pseudomonadati</taxon>
        <taxon>Pseudomonadota</taxon>
        <taxon>Betaproteobacteria</taxon>
        <taxon>Nitrosomonadales</taxon>
        <taxon>Nitrosomonadaceae</taxon>
        <taxon>Nitrosomonas</taxon>
    </lineage>
</organism>
<evidence type="ECO:0000313" key="1">
    <source>
        <dbReference type="EMBL" id="SDT84712.1"/>
    </source>
</evidence>
<protein>
    <submittedName>
        <fullName evidence="1">Phage-related protein</fullName>
    </submittedName>
</protein>
<sequence length="115" mass="13440">MKTIHFYRSESGACPVEDFLDSLSGEQAQKVTWVLQLIEDLEVIPSQYFKKLVNTDDLWEVRIQAGNNIFRLLGFLEGKQMVILNHAFQKKTQKTPAKEILIAEARKKEYLKRRK</sequence>
<dbReference type="EMBL" id="FNLN01000002">
    <property type="protein sequence ID" value="SDT84712.1"/>
    <property type="molecule type" value="Genomic_DNA"/>
</dbReference>
<dbReference type="RefSeq" id="WP_062557557.1">
    <property type="nucleotide sequence ID" value="NZ_CP013341.1"/>
</dbReference>
<dbReference type="InterPro" id="IPR009241">
    <property type="entry name" value="HigB-like"/>
</dbReference>
<dbReference type="Proteomes" id="UP000182882">
    <property type="component" value="Unassembled WGS sequence"/>
</dbReference>
<name>A0A1H2DP89_9PROT</name>
<dbReference type="Pfam" id="PF05973">
    <property type="entry name" value="Gp49"/>
    <property type="match status" value="1"/>
</dbReference>
<proteinExistence type="predicted"/>
<keyword evidence="2" id="KW-1185">Reference proteome</keyword>